<protein>
    <submittedName>
        <fullName evidence="1">Uncharacterized protein</fullName>
    </submittedName>
</protein>
<evidence type="ECO:0000313" key="2">
    <source>
        <dbReference type="Proteomes" id="UP000319130"/>
    </source>
</evidence>
<comment type="caution">
    <text evidence="1">The sequence shown here is derived from an EMBL/GenBank/DDBJ whole genome shotgun (WGS) entry which is preliminary data.</text>
</comment>
<dbReference type="InterPro" id="IPR013321">
    <property type="entry name" value="Arc_rbn_hlx_hlx"/>
</dbReference>
<gene>
    <name evidence="1" type="ORF">E3J48_08095</name>
</gene>
<evidence type="ECO:0000313" key="1">
    <source>
        <dbReference type="EMBL" id="TET59241.1"/>
    </source>
</evidence>
<dbReference type="AlphaFoldDB" id="A0A523VWX5"/>
<dbReference type="Gene3D" id="1.10.1220.10">
    <property type="entry name" value="Met repressor-like"/>
    <property type="match status" value="1"/>
</dbReference>
<sequence>MAIGTLPKQRRTFTLSTQVLRWIESKAKEQKTTRSALVDQLLDRYLQQEKARQMEEGYKALRGILKGTAKASKSLQKKVIPDY</sequence>
<dbReference type="Proteomes" id="UP000319130">
    <property type="component" value="Unassembled WGS sequence"/>
</dbReference>
<dbReference type="SUPFAM" id="SSF47598">
    <property type="entry name" value="Ribbon-helix-helix"/>
    <property type="match status" value="1"/>
</dbReference>
<dbReference type="InterPro" id="IPR010985">
    <property type="entry name" value="Ribbon_hlx_hlx"/>
</dbReference>
<dbReference type="GO" id="GO:0006355">
    <property type="term" value="P:regulation of DNA-templated transcription"/>
    <property type="evidence" value="ECO:0007669"/>
    <property type="project" value="InterPro"/>
</dbReference>
<organism evidence="1 2">
    <name type="scientific">Aerophobetes bacterium</name>
    <dbReference type="NCBI Taxonomy" id="2030807"/>
    <lineage>
        <taxon>Bacteria</taxon>
        <taxon>Candidatus Aerophobota</taxon>
    </lineage>
</organism>
<proteinExistence type="predicted"/>
<reference evidence="1 2" key="1">
    <citation type="submission" date="2019-03" db="EMBL/GenBank/DDBJ databases">
        <title>Metabolic potential of uncultured bacteria and archaea associated with petroleum seepage in deep-sea sediments.</title>
        <authorList>
            <person name="Dong X."/>
            <person name="Hubert C."/>
        </authorList>
    </citation>
    <scope>NUCLEOTIDE SEQUENCE [LARGE SCALE GENOMIC DNA]</scope>
    <source>
        <strain evidence="1">E29_bin52</strain>
    </source>
</reference>
<accession>A0A523VWX5</accession>
<dbReference type="EMBL" id="SOIZ01000370">
    <property type="protein sequence ID" value="TET59241.1"/>
    <property type="molecule type" value="Genomic_DNA"/>
</dbReference>
<name>A0A523VWX5_UNCAE</name>